<reference evidence="5" key="1">
    <citation type="journal article" date="2019" name="Gigascience">
        <title>De novo genome assembly of the endangered Acer yangbiense, a plant species with extremely small populations endemic to Yunnan Province, China.</title>
        <authorList>
            <person name="Yang J."/>
            <person name="Wariss H.M."/>
            <person name="Tao L."/>
            <person name="Zhang R."/>
            <person name="Yun Q."/>
            <person name="Hollingsworth P."/>
            <person name="Dao Z."/>
            <person name="Luo G."/>
            <person name="Guo H."/>
            <person name="Ma Y."/>
            <person name="Sun W."/>
        </authorList>
    </citation>
    <scope>NUCLEOTIDE SEQUENCE [LARGE SCALE GENOMIC DNA]</scope>
    <source>
        <strain evidence="5">cv. Malutang</strain>
    </source>
</reference>
<dbReference type="Pfam" id="PF08370">
    <property type="entry name" value="PDR_assoc"/>
    <property type="match status" value="1"/>
</dbReference>
<comment type="caution">
    <text evidence="4">The sequence shown here is derived from an EMBL/GenBank/DDBJ whole genome shotgun (WGS) entry which is preliminary data.</text>
</comment>
<dbReference type="Proteomes" id="UP000323000">
    <property type="component" value="Chromosome 2"/>
</dbReference>
<dbReference type="AlphaFoldDB" id="A0A5C7II76"/>
<evidence type="ECO:0000256" key="1">
    <source>
        <dbReference type="SAM" id="MobiDB-lite"/>
    </source>
</evidence>
<evidence type="ECO:0000256" key="2">
    <source>
        <dbReference type="SAM" id="Phobius"/>
    </source>
</evidence>
<protein>
    <recommendedName>
        <fullName evidence="3">Plant PDR ABC transporter associated domain-containing protein</fullName>
    </recommendedName>
</protein>
<sequence>MSYSIENFDVDPKKFLYWIGVAVLLVGFTILFTFSLMYLNSLGKPQAMISEEEANEQSNQGGTKRKADSKTISTGANNTRDMESSESNATGVTEDRLQLLGIVTGAFRPGVLTAMKRGGQVIYSGYLGKNSHKVVEYFESSWKATNNHIIRGNESSKSINYFVDMPSVEMKVLRVADDRLQLLHEVSAAFMPVVVTALTGVGGAGKTTLMAGRKTGSYIKGYGYLDIEAKVTIEFVQSN</sequence>
<feature type="compositionally biased region" description="Polar residues" evidence="1">
    <location>
        <begin position="70"/>
        <end position="91"/>
    </location>
</feature>
<proteinExistence type="predicted"/>
<evidence type="ECO:0000313" key="4">
    <source>
        <dbReference type="EMBL" id="TXG68831.1"/>
    </source>
</evidence>
<name>A0A5C7II76_9ROSI</name>
<organism evidence="4 5">
    <name type="scientific">Acer yangbiense</name>
    <dbReference type="NCBI Taxonomy" id="1000413"/>
    <lineage>
        <taxon>Eukaryota</taxon>
        <taxon>Viridiplantae</taxon>
        <taxon>Streptophyta</taxon>
        <taxon>Embryophyta</taxon>
        <taxon>Tracheophyta</taxon>
        <taxon>Spermatophyta</taxon>
        <taxon>Magnoliopsida</taxon>
        <taxon>eudicotyledons</taxon>
        <taxon>Gunneridae</taxon>
        <taxon>Pentapetalae</taxon>
        <taxon>rosids</taxon>
        <taxon>malvids</taxon>
        <taxon>Sapindales</taxon>
        <taxon>Sapindaceae</taxon>
        <taxon>Hippocastanoideae</taxon>
        <taxon>Acereae</taxon>
        <taxon>Acer</taxon>
    </lineage>
</organism>
<dbReference type="OrthoDB" id="825072at2759"/>
<dbReference type="EMBL" id="VAHF01000002">
    <property type="protein sequence ID" value="TXG68831.1"/>
    <property type="molecule type" value="Genomic_DNA"/>
</dbReference>
<feature type="domain" description="Plant PDR ABC transporter associated" evidence="3">
    <location>
        <begin position="6"/>
        <end position="49"/>
    </location>
</feature>
<evidence type="ECO:0000313" key="5">
    <source>
        <dbReference type="Proteomes" id="UP000323000"/>
    </source>
</evidence>
<keyword evidence="2" id="KW-0472">Membrane</keyword>
<gene>
    <name evidence="4" type="ORF">EZV62_003766</name>
</gene>
<keyword evidence="2" id="KW-1133">Transmembrane helix</keyword>
<keyword evidence="5" id="KW-1185">Reference proteome</keyword>
<feature type="region of interest" description="Disordered" evidence="1">
    <location>
        <begin position="51"/>
        <end position="91"/>
    </location>
</feature>
<dbReference type="InterPro" id="IPR013581">
    <property type="entry name" value="PDR_assoc"/>
</dbReference>
<dbReference type="PANTHER" id="PTHR48040">
    <property type="entry name" value="PLEIOTROPIC DRUG RESISTANCE PROTEIN 1-LIKE ISOFORM X1"/>
    <property type="match status" value="1"/>
</dbReference>
<keyword evidence="2" id="KW-0812">Transmembrane</keyword>
<dbReference type="PANTHER" id="PTHR48040:SF13">
    <property type="entry name" value="ABC TRANSPORTER G FAMILY MEMBER 31"/>
    <property type="match status" value="1"/>
</dbReference>
<accession>A0A5C7II76</accession>
<feature type="transmembrane region" description="Helical" evidence="2">
    <location>
        <begin position="15"/>
        <end position="39"/>
    </location>
</feature>
<evidence type="ECO:0000259" key="3">
    <source>
        <dbReference type="Pfam" id="PF08370"/>
    </source>
</evidence>